<organism evidence="1 2">
    <name type="scientific">Trichinella papuae</name>
    <dbReference type="NCBI Taxonomy" id="268474"/>
    <lineage>
        <taxon>Eukaryota</taxon>
        <taxon>Metazoa</taxon>
        <taxon>Ecdysozoa</taxon>
        <taxon>Nematoda</taxon>
        <taxon>Enoplea</taxon>
        <taxon>Dorylaimia</taxon>
        <taxon>Trichinellida</taxon>
        <taxon>Trichinellidae</taxon>
        <taxon>Trichinella</taxon>
    </lineage>
</organism>
<reference evidence="1 2" key="1">
    <citation type="submission" date="2015-01" db="EMBL/GenBank/DDBJ databases">
        <title>Evolution of Trichinella species and genotypes.</title>
        <authorList>
            <person name="Korhonen P.K."/>
            <person name="Edoardo P."/>
            <person name="Giuseppe L.R."/>
            <person name="Gasser R.B."/>
        </authorList>
    </citation>
    <scope>NUCLEOTIDE SEQUENCE [LARGE SCALE GENOMIC DNA]</scope>
    <source>
        <strain evidence="1">ISS1980</strain>
    </source>
</reference>
<accession>A0A0V1MQX9</accession>
<evidence type="ECO:0000313" key="1">
    <source>
        <dbReference type="EMBL" id="KRZ73925.1"/>
    </source>
</evidence>
<dbReference type="AlphaFoldDB" id="A0A0V1MQX9"/>
<sequence>MLRVTLRRQPPHCPKGGKSHCIVIVIAPHTVRQQPLKLKPQLYDNKLVVSSSCKVHKRQGHVSKFVNQRTRYREATSRISTISSRVDYVFHVPPQCSNHYKISSLVCSFEFCFVSSVVDLQVWPRGFFLSEMTLTLYNASDETLIRG</sequence>
<name>A0A0V1MQX9_9BILA</name>
<protein>
    <submittedName>
        <fullName evidence="1">Uncharacterized protein</fullName>
    </submittedName>
</protein>
<gene>
    <name evidence="1" type="ORF">T10_12668</name>
</gene>
<dbReference type="Proteomes" id="UP000054843">
    <property type="component" value="Unassembled WGS sequence"/>
</dbReference>
<dbReference type="EMBL" id="JYDO01000057">
    <property type="protein sequence ID" value="KRZ73925.1"/>
    <property type="molecule type" value="Genomic_DNA"/>
</dbReference>
<proteinExistence type="predicted"/>
<evidence type="ECO:0000313" key="2">
    <source>
        <dbReference type="Proteomes" id="UP000054843"/>
    </source>
</evidence>
<comment type="caution">
    <text evidence="1">The sequence shown here is derived from an EMBL/GenBank/DDBJ whole genome shotgun (WGS) entry which is preliminary data.</text>
</comment>
<keyword evidence="2" id="KW-1185">Reference proteome</keyword>